<evidence type="ECO:0000256" key="2">
    <source>
        <dbReference type="ARBA" id="ARBA00022803"/>
    </source>
</evidence>
<dbReference type="InterPro" id="IPR019734">
    <property type="entry name" value="TPR_rpt"/>
</dbReference>
<sequence>TLADLNAVLAVEPNSVPALQMKGDLLRKFGHYRKAARCYDAAVALSPDAVGALVGRASAHRSLGRLAVAVRDFDAALAREPSNEVALVGRAAVKLALGWFCEATADFRAALRAYPGQAVAQWGRSMVAQHQREAPPKVVLLAGFERALLNKAYVERREPRHVVGGRETFWSQDKGAEQQHLLYYSAQEQRWKCTRASDFERVRDGGSPGYAAAPQEAHLLSPSLVRGWHEWDKAAASWKLRPAGGVCSIGPLSPPLRSVTLAGFARPAVNGRYRERRQLEFGVGGRETYWTEDGEMFLYWCGKDSRWKGSAASHLQKIQGGSPACHVGAPVGADLLSPALLRGWHEWHEKAWVPRPCAGICAIDPSPTPRRTVRLGGFARAPANSKYEERRLPEVLRHDRN</sequence>
<dbReference type="PROSITE" id="PS50005">
    <property type="entry name" value="TPR"/>
    <property type="match status" value="1"/>
</dbReference>
<protein>
    <submittedName>
        <fullName evidence="4">Uncharacterized protein</fullName>
    </submittedName>
</protein>
<evidence type="ECO:0000256" key="1">
    <source>
        <dbReference type="ARBA" id="ARBA00022737"/>
    </source>
</evidence>
<dbReference type="InterPro" id="IPR011990">
    <property type="entry name" value="TPR-like_helical_dom_sf"/>
</dbReference>
<evidence type="ECO:0000313" key="4">
    <source>
        <dbReference type="EMBL" id="CAK0910293.1"/>
    </source>
</evidence>
<evidence type="ECO:0000313" key="5">
    <source>
        <dbReference type="Proteomes" id="UP001189429"/>
    </source>
</evidence>
<dbReference type="SUPFAM" id="SSF48452">
    <property type="entry name" value="TPR-like"/>
    <property type="match status" value="1"/>
</dbReference>
<accession>A0ABN9YHL8</accession>
<dbReference type="InterPro" id="IPR050498">
    <property type="entry name" value="Ycf3"/>
</dbReference>
<proteinExistence type="predicted"/>
<organism evidence="4 5">
    <name type="scientific">Prorocentrum cordatum</name>
    <dbReference type="NCBI Taxonomy" id="2364126"/>
    <lineage>
        <taxon>Eukaryota</taxon>
        <taxon>Sar</taxon>
        <taxon>Alveolata</taxon>
        <taxon>Dinophyceae</taxon>
        <taxon>Prorocentrales</taxon>
        <taxon>Prorocentraceae</taxon>
        <taxon>Prorocentrum</taxon>
    </lineage>
</organism>
<dbReference type="Proteomes" id="UP001189429">
    <property type="component" value="Unassembled WGS sequence"/>
</dbReference>
<feature type="repeat" description="TPR" evidence="3">
    <location>
        <begin position="16"/>
        <end position="49"/>
    </location>
</feature>
<keyword evidence="5" id="KW-1185">Reference proteome</keyword>
<dbReference type="PANTHER" id="PTHR44858">
    <property type="entry name" value="TETRATRICOPEPTIDE REPEAT PROTEIN 6"/>
    <property type="match status" value="1"/>
</dbReference>
<feature type="non-terminal residue" evidence="4">
    <location>
        <position position="1"/>
    </location>
</feature>
<dbReference type="EMBL" id="CAUYUJ010022366">
    <property type="protein sequence ID" value="CAK0910293.1"/>
    <property type="molecule type" value="Genomic_DNA"/>
</dbReference>
<name>A0ABN9YHL8_9DINO</name>
<comment type="caution">
    <text evidence="4">The sequence shown here is derived from an EMBL/GenBank/DDBJ whole genome shotgun (WGS) entry which is preliminary data.</text>
</comment>
<dbReference type="SMART" id="SM00028">
    <property type="entry name" value="TPR"/>
    <property type="match status" value="3"/>
</dbReference>
<gene>
    <name evidence="4" type="ORF">PCOR1329_LOCUS84509</name>
</gene>
<keyword evidence="2 3" id="KW-0802">TPR repeat</keyword>
<dbReference type="PANTHER" id="PTHR44858:SF1">
    <property type="entry name" value="UDP-N-ACETYLGLUCOSAMINE--PEPTIDE N-ACETYLGLUCOSAMINYLTRANSFERASE SPINDLY-RELATED"/>
    <property type="match status" value="1"/>
</dbReference>
<dbReference type="Gene3D" id="1.25.40.10">
    <property type="entry name" value="Tetratricopeptide repeat domain"/>
    <property type="match status" value="2"/>
</dbReference>
<dbReference type="Pfam" id="PF13432">
    <property type="entry name" value="TPR_16"/>
    <property type="match status" value="1"/>
</dbReference>
<reference evidence="4" key="1">
    <citation type="submission" date="2023-10" db="EMBL/GenBank/DDBJ databases">
        <authorList>
            <person name="Chen Y."/>
            <person name="Shah S."/>
            <person name="Dougan E. K."/>
            <person name="Thang M."/>
            <person name="Chan C."/>
        </authorList>
    </citation>
    <scope>NUCLEOTIDE SEQUENCE [LARGE SCALE GENOMIC DNA]</scope>
</reference>
<keyword evidence="1" id="KW-0677">Repeat</keyword>
<evidence type="ECO:0000256" key="3">
    <source>
        <dbReference type="PROSITE-ProRule" id="PRU00339"/>
    </source>
</evidence>